<name>A0A0M7BAZ5_9RHOB</name>
<keyword evidence="1" id="KW-1133">Transmembrane helix</keyword>
<gene>
    <name evidence="2" type="ORF">JSE7799_02084</name>
</gene>
<evidence type="ECO:0000313" key="3">
    <source>
        <dbReference type="Proteomes" id="UP000049455"/>
    </source>
</evidence>
<dbReference type="RefSeq" id="WP_055663556.1">
    <property type="nucleotide sequence ID" value="NZ_CYPR01000139.1"/>
</dbReference>
<organism evidence="2 3">
    <name type="scientific">Jannaschia seosinensis</name>
    <dbReference type="NCBI Taxonomy" id="313367"/>
    <lineage>
        <taxon>Bacteria</taxon>
        <taxon>Pseudomonadati</taxon>
        <taxon>Pseudomonadota</taxon>
        <taxon>Alphaproteobacteria</taxon>
        <taxon>Rhodobacterales</taxon>
        <taxon>Roseobacteraceae</taxon>
        <taxon>Jannaschia</taxon>
    </lineage>
</organism>
<protein>
    <submittedName>
        <fullName evidence="2">Uncharacterized protein</fullName>
    </submittedName>
</protein>
<proteinExistence type="predicted"/>
<sequence length="133" mass="15188">MDALVALWHWFGAWDARIWQAIIAGSFVAAGWLVNGRRNRLAARRLRAERLRDAHRAIFAEIDANLSNLLDEAALRAEASAFALRIYEDPNFVPLIPRERHDRIFSALESEVHVLPRVTIDPIVAYYSQLLSL</sequence>
<dbReference type="OrthoDB" id="7836441at2"/>
<feature type="transmembrane region" description="Helical" evidence="1">
    <location>
        <begin position="18"/>
        <end position="35"/>
    </location>
</feature>
<keyword evidence="3" id="KW-1185">Reference proteome</keyword>
<dbReference type="AlphaFoldDB" id="A0A0M7BAZ5"/>
<accession>A0A0M7BAZ5</accession>
<reference evidence="2 3" key="1">
    <citation type="submission" date="2015-09" db="EMBL/GenBank/DDBJ databases">
        <authorList>
            <person name="Jackson K.R."/>
            <person name="Lunt B.L."/>
            <person name="Fisher J.N.B."/>
            <person name="Gardner A.V."/>
            <person name="Bailey M.E."/>
            <person name="Deus L.M."/>
            <person name="Earl A.S."/>
            <person name="Gibby P.D."/>
            <person name="Hartmann K.A."/>
            <person name="Liu J.E."/>
            <person name="Manci A.M."/>
            <person name="Nielsen D.A."/>
            <person name="Solomon M.B."/>
            <person name="Breakwell D.P."/>
            <person name="Burnett S.H."/>
            <person name="Grose J.H."/>
        </authorList>
    </citation>
    <scope>NUCLEOTIDE SEQUENCE [LARGE SCALE GENOMIC DNA]</scope>
    <source>
        <strain evidence="2 3">CECT 7799</strain>
    </source>
</reference>
<dbReference type="EMBL" id="CYPR01000139">
    <property type="protein sequence ID" value="CUH39359.1"/>
    <property type="molecule type" value="Genomic_DNA"/>
</dbReference>
<keyword evidence="1" id="KW-0472">Membrane</keyword>
<evidence type="ECO:0000313" key="2">
    <source>
        <dbReference type="EMBL" id="CUH39359.1"/>
    </source>
</evidence>
<keyword evidence="1" id="KW-0812">Transmembrane</keyword>
<dbReference type="STRING" id="313367.JSE7799_02084"/>
<evidence type="ECO:0000256" key="1">
    <source>
        <dbReference type="SAM" id="Phobius"/>
    </source>
</evidence>
<dbReference type="Proteomes" id="UP000049455">
    <property type="component" value="Unassembled WGS sequence"/>
</dbReference>